<dbReference type="PROSITE" id="PS50042">
    <property type="entry name" value="CNMP_BINDING_3"/>
    <property type="match status" value="1"/>
</dbReference>
<dbReference type="GO" id="GO:0003677">
    <property type="term" value="F:DNA binding"/>
    <property type="evidence" value="ECO:0007669"/>
    <property type="project" value="UniProtKB-KW"/>
</dbReference>
<proteinExistence type="predicted"/>
<dbReference type="PROSITE" id="PS51063">
    <property type="entry name" value="HTH_CRP_2"/>
    <property type="match status" value="1"/>
</dbReference>
<dbReference type="Pfam" id="PF00027">
    <property type="entry name" value="cNMP_binding"/>
    <property type="match status" value="1"/>
</dbReference>
<dbReference type="SUPFAM" id="SSF51206">
    <property type="entry name" value="cAMP-binding domain-like"/>
    <property type="match status" value="1"/>
</dbReference>
<dbReference type="Gene3D" id="1.10.10.10">
    <property type="entry name" value="Winged helix-like DNA-binding domain superfamily/Winged helix DNA-binding domain"/>
    <property type="match status" value="1"/>
</dbReference>
<sequence>MHNADFSSLPGPLAELLAKQGRVMEVEANTSLFQMGDACQSFVMMLSGKVRVQQLSEAGRELVLYRITTGQSCVITTACLLSSEPYPVEAVSEERTRIALLPQRDFDAAFASNAEFRASVFATYGQRMAQMMGLLAELAFEPLDRRLARHLLRHADGQGRLEITQDRLAAELGSAREAVNRKLNVWQRQKWVKLARGQVIVLDRGRLHKLAELVS</sequence>
<evidence type="ECO:0000256" key="1">
    <source>
        <dbReference type="ARBA" id="ARBA00023015"/>
    </source>
</evidence>
<evidence type="ECO:0000313" key="6">
    <source>
        <dbReference type="EMBL" id="VAV87772.1"/>
    </source>
</evidence>
<dbReference type="SUPFAM" id="SSF46785">
    <property type="entry name" value="Winged helix' DNA-binding domain"/>
    <property type="match status" value="1"/>
</dbReference>
<accession>A0A3B0R5H9</accession>
<evidence type="ECO:0000259" key="4">
    <source>
        <dbReference type="PROSITE" id="PS50042"/>
    </source>
</evidence>
<feature type="domain" description="Cyclic nucleotide-binding" evidence="4">
    <location>
        <begin position="5"/>
        <end position="127"/>
    </location>
</feature>
<dbReference type="InterPro" id="IPR000595">
    <property type="entry name" value="cNMP-bd_dom"/>
</dbReference>
<dbReference type="InterPro" id="IPR036390">
    <property type="entry name" value="WH_DNA-bd_sf"/>
</dbReference>
<evidence type="ECO:0000256" key="3">
    <source>
        <dbReference type="ARBA" id="ARBA00023163"/>
    </source>
</evidence>
<dbReference type="InterPro" id="IPR012318">
    <property type="entry name" value="HTH_CRP"/>
</dbReference>
<name>A0A3B0R5H9_9ZZZZ</name>
<dbReference type="AlphaFoldDB" id="A0A3B0R5H9"/>
<dbReference type="SMART" id="SM00419">
    <property type="entry name" value="HTH_CRP"/>
    <property type="match status" value="1"/>
</dbReference>
<keyword evidence="3" id="KW-0804">Transcription</keyword>
<dbReference type="InterPro" id="IPR014710">
    <property type="entry name" value="RmlC-like_jellyroll"/>
</dbReference>
<feature type="domain" description="HTH crp-type" evidence="5">
    <location>
        <begin position="141"/>
        <end position="205"/>
    </location>
</feature>
<dbReference type="InterPro" id="IPR036388">
    <property type="entry name" value="WH-like_DNA-bd_sf"/>
</dbReference>
<dbReference type="InterPro" id="IPR018490">
    <property type="entry name" value="cNMP-bd_dom_sf"/>
</dbReference>
<dbReference type="CDD" id="cd00038">
    <property type="entry name" value="CAP_ED"/>
    <property type="match status" value="1"/>
</dbReference>
<evidence type="ECO:0000256" key="2">
    <source>
        <dbReference type="ARBA" id="ARBA00023125"/>
    </source>
</evidence>
<dbReference type="Pfam" id="PF13545">
    <property type="entry name" value="HTH_Crp_2"/>
    <property type="match status" value="1"/>
</dbReference>
<dbReference type="GO" id="GO:0003700">
    <property type="term" value="F:DNA-binding transcription factor activity"/>
    <property type="evidence" value="ECO:0007669"/>
    <property type="project" value="TreeGrafter"/>
</dbReference>
<dbReference type="PANTHER" id="PTHR24567:SF74">
    <property type="entry name" value="HTH-TYPE TRANSCRIPTIONAL REGULATOR ARCR"/>
    <property type="match status" value="1"/>
</dbReference>
<dbReference type="GO" id="GO:0005829">
    <property type="term" value="C:cytosol"/>
    <property type="evidence" value="ECO:0007669"/>
    <property type="project" value="TreeGrafter"/>
</dbReference>
<keyword evidence="1" id="KW-0805">Transcription regulation</keyword>
<dbReference type="EMBL" id="UOEE01000048">
    <property type="protein sequence ID" value="VAV87772.1"/>
    <property type="molecule type" value="Genomic_DNA"/>
</dbReference>
<organism evidence="6">
    <name type="scientific">hydrothermal vent metagenome</name>
    <dbReference type="NCBI Taxonomy" id="652676"/>
    <lineage>
        <taxon>unclassified sequences</taxon>
        <taxon>metagenomes</taxon>
        <taxon>ecological metagenomes</taxon>
    </lineage>
</organism>
<dbReference type="InterPro" id="IPR050397">
    <property type="entry name" value="Env_Response_Regulators"/>
</dbReference>
<dbReference type="PANTHER" id="PTHR24567">
    <property type="entry name" value="CRP FAMILY TRANSCRIPTIONAL REGULATORY PROTEIN"/>
    <property type="match status" value="1"/>
</dbReference>
<keyword evidence="2" id="KW-0238">DNA-binding</keyword>
<reference evidence="6" key="1">
    <citation type="submission" date="2018-06" db="EMBL/GenBank/DDBJ databases">
        <authorList>
            <person name="Zhirakovskaya E."/>
        </authorList>
    </citation>
    <scope>NUCLEOTIDE SEQUENCE</scope>
</reference>
<protein>
    <recommendedName>
        <fullName evidence="7">Transcriptional regulator, Crp/Fnr family</fullName>
    </recommendedName>
</protein>
<evidence type="ECO:0008006" key="7">
    <source>
        <dbReference type="Google" id="ProtNLM"/>
    </source>
</evidence>
<dbReference type="Gene3D" id="2.60.120.10">
    <property type="entry name" value="Jelly Rolls"/>
    <property type="match status" value="1"/>
</dbReference>
<gene>
    <name evidence="6" type="ORF">MNBD_ALPHA06-1517</name>
</gene>
<evidence type="ECO:0000259" key="5">
    <source>
        <dbReference type="PROSITE" id="PS51063"/>
    </source>
</evidence>